<evidence type="ECO:0000256" key="7">
    <source>
        <dbReference type="ARBA" id="ARBA00023237"/>
    </source>
</evidence>
<name>A0ABU9IIB1_9FLAO</name>
<keyword evidence="9" id="KW-1185">Reference proteome</keyword>
<sequence>MKIKLTFAILCLGYLGYAQNKLETYIKTGLKNNEVIRQHNFDINKSMYALKEARALFYPTVSLNGSYTKAEGGRTIDIPIGDMLNPVYNTLNQITNSNAFPMLENQSVLINPDNFYDAKIHTTMPLLNFEIIYNKRIKAQQTTLQKIELEIYQRELVKEIKIAYYKYLQSVEGIKIYEDALALVKENQRVNQALFKNEKINRTAVLRSDNEVIRIQANLETARQTSNNARSYFNFLLNQKLDAAIETDQSEALPIEVLSENTQNREELQKLTQAKEINENVSRLTKSYWLPKVNGFADFGIQDFDFQADKNSRYYFAGVGLEWNIFSGNKNKWKLKQVEEDSKKIISQTDNVKQQLLLQLQVSQNNLKSALEQFNADKNQKQSAKKYNDDITKLYKEGQAIYIELLDAQNQWVNAQLNTNISLYNSWIAFAELERANATFTFN</sequence>
<dbReference type="Gene3D" id="1.20.1600.10">
    <property type="entry name" value="Outer membrane efflux proteins (OEP)"/>
    <property type="match status" value="1"/>
</dbReference>
<evidence type="ECO:0000256" key="1">
    <source>
        <dbReference type="ARBA" id="ARBA00004442"/>
    </source>
</evidence>
<evidence type="ECO:0000256" key="6">
    <source>
        <dbReference type="ARBA" id="ARBA00023136"/>
    </source>
</evidence>
<keyword evidence="3" id="KW-0813">Transport</keyword>
<evidence type="ECO:0000256" key="2">
    <source>
        <dbReference type="ARBA" id="ARBA00007613"/>
    </source>
</evidence>
<keyword evidence="4" id="KW-1134">Transmembrane beta strand</keyword>
<evidence type="ECO:0000313" key="9">
    <source>
        <dbReference type="Proteomes" id="UP001485226"/>
    </source>
</evidence>
<dbReference type="InterPro" id="IPR051906">
    <property type="entry name" value="TolC-like"/>
</dbReference>
<evidence type="ECO:0000256" key="4">
    <source>
        <dbReference type="ARBA" id="ARBA00022452"/>
    </source>
</evidence>
<organism evidence="8 9">
    <name type="scientific">Flavobacterium calami</name>
    <dbReference type="NCBI Taxonomy" id="3139144"/>
    <lineage>
        <taxon>Bacteria</taxon>
        <taxon>Pseudomonadati</taxon>
        <taxon>Bacteroidota</taxon>
        <taxon>Flavobacteriia</taxon>
        <taxon>Flavobacteriales</taxon>
        <taxon>Flavobacteriaceae</taxon>
        <taxon>Flavobacterium</taxon>
    </lineage>
</organism>
<dbReference type="InterPro" id="IPR003423">
    <property type="entry name" value="OMP_efflux"/>
</dbReference>
<accession>A0ABU9IIB1</accession>
<dbReference type="EMBL" id="JBBYHS010000001">
    <property type="protein sequence ID" value="MEL1252178.1"/>
    <property type="molecule type" value="Genomic_DNA"/>
</dbReference>
<proteinExistence type="inferred from homology"/>
<reference evidence="8 9" key="1">
    <citation type="submission" date="2024-04" db="EMBL/GenBank/DDBJ databases">
        <title>Flavobacterium sp. DGU38 16S ribosomal RNA gene Genome sequencing and assembly.</title>
        <authorList>
            <person name="Park S."/>
        </authorList>
    </citation>
    <scope>NUCLEOTIDE SEQUENCE [LARGE SCALE GENOMIC DNA]</scope>
    <source>
        <strain evidence="8 9">DGU38</strain>
    </source>
</reference>
<dbReference type="SUPFAM" id="SSF56954">
    <property type="entry name" value="Outer membrane efflux proteins (OEP)"/>
    <property type="match status" value="1"/>
</dbReference>
<comment type="caution">
    <text evidence="8">The sequence shown here is derived from an EMBL/GenBank/DDBJ whole genome shotgun (WGS) entry which is preliminary data.</text>
</comment>
<dbReference type="RefSeq" id="WP_289660351.1">
    <property type="nucleotide sequence ID" value="NZ_JBBYHS010000001.1"/>
</dbReference>
<comment type="subcellular location">
    <subcellularLocation>
        <location evidence="1">Cell outer membrane</location>
    </subcellularLocation>
</comment>
<keyword evidence="7" id="KW-0998">Cell outer membrane</keyword>
<evidence type="ECO:0000256" key="3">
    <source>
        <dbReference type="ARBA" id="ARBA00022448"/>
    </source>
</evidence>
<dbReference type="PANTHER" id="PTHR30026">
    <property type="entry name" value="OUTER MEMBRANE PROTEIN TOLC"/>
    <property type="match status" value="1"/>
</dbReference>
<keyword evidence="6" id="KW-0472">Membrane</keyword>
<protein>
    <submittedName>
        <fullName evidence="8">TolC family protein</fullName>
    </submittedName>
</protein>
<dbReference type="Pfam" id="PF02321">
    <property type="entry name" value="OEP"/>
    <property type="match status" value="1"/>
</dbReference>
<evidence type="ECO:0000313" key="8">
    <source>
        <dbReference type="EMBL" id="MEL1252178.1"/>
    </source>
</evidence>
<evidence type="ECO:0000256" key="5">
    <source>
        <dbReference type="ARBA" id="ARBA00022692"/>
    </source>
</evidence>
<dbReference type="Proteomes" id="UP001485226">
    <property type="component" value="Unassembled WGS sequence"/>
</dbReference>
<gene>
    <name evidence="8" type="ORF">AAEO57_00210</name>
</gene>
<dbReference type="PANTHER" id="PTHR30026:SF20">
    <property type="entry name" value="OUTER MEMBRANE PROTEIN TOLC"/>
    <property type="match status" value="1"/>
</dbReference>
<keyword evidence="5" id="KW-0812">Transmembrane</keyword>
<comment type="similarity">
    <text evidence="2">Belongs to the outer membrane factor (OMF) (TC 1.B.17) family.</text>
</comment>